<comment type="caution">
    <text evidence="14">The sequence shown here is derived from an EMBL/GenBank/DDBJ whole genome shotgun (WGS) entry which is preliminary data.</text>
</comment>
<keyword evidence="3 10" id="KW-0540">Nuclease</keyword>
<dbReference type="PROSITE" id="PS01070">
    <property type="entry name" value="NUCLEASE_NON_SPEC"/>
    <property type="match status" value="1"/>
</dbReference>
<dbReference type="InParanoid" id="A0A1Z5J977"/>
<proteinExistence type="inferred from homology"/>
<protein>
    <recommendedName>
        <fullName evidence="10">Endonuclease</fullName>
        <ecNumber evidence="10">3.1.30.-</ecNumber>
    </recommendedName>
</protein>
<evidence type="ECO:0000313" key="14">
    <source>
        <dbReference type="EMBL" id="GAX10535.1"/>
    </source>
</evidence>
<evidence type="ECO:0000256" key="3">
    <source>
        <dbReference type="ARBA" id="ARBA00022722"/>
    </source>
</evidence>
<keyword evidence="6 10" id="KW-0378">Hydrolase</keyword>
<dbReference type="InterPro" id="IPR044925">
    <property type="entry name" value="His-Me_finger_sf"/>
</dbReference>
<dbReference type="SMART" id="SM00477">
    <property type="entry name" value="NUC"/>
    <property type="match status" value="1"/>
</dbReference>
<dbReference type="Gene3D" id="3.40.570.10">
    <property type="entry name" value="Extracellular Endonuclease, subunit A"/>
    <property type="match status" value="1"/>
</dbReference>
<evidence type="ECO:0000256" key="7">
    <source>
        <dbReference type="ARBA" id="ARBA00022842"/>
    </source>
</evidence>
<dbReference type="GO" id="GO:0003676">
    <property type="term" value="F:nucleic acid binding"/>
    <property type="evidence" value="ECO:0007669"/>
    <property type="project" value="InterPro"/>
</dbReference>
<evidence type="ECO:0000256" key="10">
    <source>
        <dbReference type="RuleBase" id="RU366055"/>
    </source>
</evidence>
<comment type="cofactor">
    <cofactor evidence="1 10">
        <name>Mg(2+)</name>
        <dbReference type="ChEBI" id="CHEBI:18420"/>
    </cofactor>
</comment>
<dbReference type="SUPFAM" id="SSF54060">
    <property type="entry name" value="His-Me finger endonucleases"/>
    <property type="match status" value="1"/>
</dbReference>
<dbReference type="EMBL" id="BDSP01000019">
    <property type="protein sequence ID" value="GAX10535.1"/>
    <property type="molecule type" value="Genomic_DNA"/>
</dbReference>
<name>A0A1Z5J977_FISSO</name>
<dbReference type="GO" id="GO:0046872">
    <property type="term" value="F:metal ion binding"/>
    <property type="evidence" value="ECO:0007669"/>
    <property type="project" value="UniProtKB-KW"/>
</dbReference>
<evidence type="ECO:0000256" key="8">
    <source>
        <dbReference type="PIRSR" id="PIRSR640255-1"/>
    </source>
</evidence>
<dbReference type="InterPro" id="IPR020821">
    <property type="entry name" value="ENPP1-3/EXOG-like_nuc-like"/>
</dbReference>
<dbReference type="GO" id="GO:0005634">
    <property type="term" value="C:nucleus"/>
    <property type="evidence" value="ECO:0007669"/>
    <property type="project" value="TreeGrafter"/>
</dbReference>
<reference evidence="14 15" key="1">
    <citation type="journal article" date="2015" name="Plant Cell">
        <title>Oil accumulation by the oleaginous diatom Fistulifera solaris as revealed by the genome and transcriptome.</title>
        <authorList>
            <person name="Tanaka T."/>
            <person name="Maeda Y."/>
            <person name="Veluchamy A."/>
            <person name="Tanaka M."/>
            <person name="Abida H."/>
            <person name="Marechal E."/>
            <person name="Bowler C."/>
            <person name="Muto M."/>
            <person name="Sunaga Y."/>
            <person name="Tanaka M."/>
            <person name="Yoshino T."/>
            <person name="Taniguchi T."/>
            <person name="Fukuda Y."/>
            <person name="Nemoto M."/>
            <person name="Matsumoto M."/>
            <person name="Wong P.S."/>
            <person name="Aburatani S."/>
            <person name="Fujibuchi W."/>
        </authorList>
    </citation>
    <scope>NUCLEOTIDE SEQUENCE [LARGE SCALE GENOMIC DNA]</scope>
    <source>
        <strain evidence="14 15">JPCC DA0580</strain>
    </source>
</reference>
<dbReference type="InterPro" id="IPR018524">
    <property type="entry name" value="DNA/RNA_endonuclease_AS"/>
</dbReference>
<evidence type="ECO:0000256" key="5">
    <source>
        <dbReference type="ARBA" id="ARBA00022759"/>
    </source>
</evidence>
<feature type="active site" description="Proton acceptor" evidence="8">
    <location>
        <position position="116"/>
    </location>
</feature>
<feature type="signal peptide" evidence="11">
    <location>
        <begin position="1"/>
        <end position="22"/>
    </location>
</feature>
<evidence type="ECO:0000313" key="15">
    <source>
        <dbReference type="Proteomes" id="UP000198406"/>
    </source>
</evidence>
<feature type="domain" description="ENPP1-3/EXOG-like endonuclease/phosphodiesterase" evidence="12">
    <location>
        <begin position="53"/>
        <end position="270"/>
    </location>
</feature>
<dbReference type="SMART" id="SM00892">
    <property type="entry name" value="Endonuclease_NS"/>
    <property type="match status" value="1"/>
</dbReference>
<evidence type="ECO:0000256" key="9">
    <source>
        <dbReference type="PIRSR" id="PIRSR640255-2"/>
    </source>
</evidence>
<dbReference type="PANTHER" id="PTHR13966">
    <property type="entry name" value="ENDONUCLEASE RELATED"/>
    <property type="match status" value="1"/>
</dbReference>
<keyword evidence="7" id="KW-0460">Magnesium</keyword>
<feature type="binding site" evidence="9">
    <location>
        <position position="144"/>
    </location>
    <ligand>
        <name>Mg(2+)</name>
        <dbReference type="ChEBI" id="CHEBI:18420"/>
        <note>catalytic</note>
    </ligand>
</feature>
<dbReference type="PANTHER" id="PTHR13966:SF5">
    <property type="entry name" value="ENDONUCLEASE G, MITOCHONDRIAL"/>
    <property type="match status" value="1"/>
</dbReference>
<feature type="chain" id="PRO_5013391991" description="Endonuclease" evidence="11">
    <location>
        <begin position="23"/>
        <end position="328"/>
    </location>
</feature>
<organism evidence="14 15">
    <name type="scientific">Fistulifera solaris</name>
    <name type="common">Oleaginous diatom</name>
    <dbReference type="NCBI Taxonomy" id="1519565"/>
    <lineage>
        <taxon>Eukaryota</taxon>
        <taxon>Sar</taxon>
        <taxon>Stramenopiles</taxon>
        <taxon>Ochrophyta</taxon>
        <taxon>Bacillariophyta</taxon>
        <taxon>Bacillariophyceae</taxon>
        <taxon>Bacillariophycidae</taxon>
        <taxon>Naviculales</taxon>
        <taxon>Naviculaceae</taxon>
        <taxon>Fistulifera</taxon>
    </lineage>
</organism>
<comment type="similarity">
    <text evidence="2 10">Belongs to the DNA/RNA non-specific endonuclease family.</text>
</comment>
<sequence>MASRIFHNAVLRGIALPTLVLSTTVGGTLYTSESDWANANLSPWIPIRIFRPNDYLEIAFDVRTRTPVYVMERLTVTDETTNTDQRRHRFYEEKSLPEWFRSRNSHYHLSGYDRGHMAPAADFQDNRSDTYNLINIAPQSSDMNRGVWAGLEKWTRGVARRAKQQQYETYVVTGPLWLPQRKLEDKLFEYQYKGLGNPPSLVSVPTHLFKVVVVVDPNQPERAYSIREFACFVVPNEKLPEKSDYQDFLVRWTDLEAVTGLTFFPGLVDESWRNQADKATEKLKSRQKGPLLLLTDGYSTQSTSFFKMAKVEIMHLCRDGRCSRSSKQ</sequence>
<dbReference type="InterPro" id="IPR001604">
    <property type="entry name" value="Endo_G_ENPP1-like_dom"/>
</dbReference>
<evidence type="ECO:0000259" key="13">
    <source>
        <dbReference type="SMART" id="SM00892"/>
    </source>
</evidence>
<dbReference type="GO" id="GO:0004521">
    <property type="term" value="F:RNA endonuclease activity"/>
    <property type="evidence" value="ECO:0007669"/>
    <property type="project" value="TreeGrafter"/>
</dbReference>
<evidence type="ECO:0000256" key="11">
    <source>
        <dbReference type="SAM" id="SignalP"/>
    </source>
</evidence>
<evidence type="ECO:0000256" key="1">
    <source>
        <dbReference type="ARBA" id="ARBA00001946"/>
    </source>
</evidence>
<dbReference type="Pfam" id="PF01223">
    <property type="entry name" value="Endonuclease_NS"/>
    <property type="match status" value="1"/>
</dbReference>
<accession>A0A1Z5J977</accession>
<dbReference type="InterPro" id="IPR040255">
    <property type="entry name" value="Non-specific_endonuclease"/>
</dbReference>
<dbReference type="Proteomes" id="UP000198406">
    <property type="component" value="Unassembled WGS sequence"/>
</dbReference>
<keyword evidence="4 9" id="KW-0479">Metal-binding</keyword>
<dbReference type="AlphaFoldDB" id="A0A1Z5J977"/>
<evidence type="ECO:0000256" key="6">
    <source>
        <dbReference type="ARBA" id="ARBA00022801"/>
    </source>
</evidence>
<dbReference type="GO" id="GO:0005743">
    <property type="term" value="C:mitochondrial inner membrane"/>
    <property type="evidence" value="ECO:0007669"/>
    <property type="project" value="TreeGrafter"/>
</dbReference>
<dbReference type="GO" id="GO:0000014">
    <property type="term" value="F:single-stranded DNA endodeoxyribonuclease activity"/>
    <property type="evidence" value="ECO:0007669"/>
    <property type="project" value="TreeGrafter"/>
</dbReference>
<evidence type="ECO:0000256" key="2">
    <source>
        <dbReference type="ARBA" id="ARBA00010052"/>
    </source>
</evidence>
<keyword evidence="5 10" id="KW-0255">Endonuclease</keyword>
<dbReference type="EC" id="3.1.30.-" evidence="10"/>
<keyword evidence="15" id="KW-1185">Reference proteome</keyword>
<keyword evidence="11" id="KW-0732">Signal</keyword>
<evidence type="ECO:0000256" key="4">
    <source>
        <dbReference type="ARBA" id="ARBA00022723"/>
    </source>
</evidence>
<dbReference type="InterPro" id="IPR044929">
    <property type="entry name" value="DNA/RNA_non-sp_Endonuclease_sf"/>
</dbReference>
<feature type="domain" description="DNA/RNA non-specific endonuclease/pyrophosphatase/phosphodiesterase" evidence="13">
    <location>
        <begin position="52"/>
        <end position="270"/>
    </location>
</feature>
<gene>
    <name evidence="14" type="ORF">FisN_UnNu007</name>
</gene>
<dbReference type="OrthoDB" id="5418055at2759"/>
<dbReference type="CDD" id="cd00091">
    <property type="entry name" value="NUC"/>
    <property type="match status" value="1"/>
</dbReference>
<evidence type="ECO:0000259" key="12">
    <source>
        <dbReference type="SMART" id="SM00477"/>
    </source>
</evidence>